<dbReference type="AlphaFoldDB" id="A0A068NYU0"/>
<dbReference type="InterPro" id="IPR002347">
    <property type="entry name" value="SDR_fam"/>
</dbReference>
<dbReference type="eggNOG" id="COG0300">
    <property type="taxonomic scope" value="Bacteria"/>
</dbReference>
<dbReference type="OrthoDB" id="9804952at2"/>
<evidence type="ECO:0000313" key="4">
    <source>
        <dbReference type="EMBL" id="AIE87409.1"/>
    </source>
</evidence>
<name>A0A068NYU0_FIMGI</name>
<dbReference type="STRING" id="661478.OP10G_4041"/>
<dbReference type="GO" id="GO:0016020">
    <property type="term" value="C:membrane"/>
    <property type="evidence" value="ECO:0007669"/>
    <property type="project" value="TreeGrafter"/>
</dbReference>
<gene>
    <name evidence="4" type="ORF">OP10G_4041</name>
</gene>
<evidence type="ECO:0000256" key="2">
    <source>
        <dbReference type="ARBA" id="ARBA00023002"/>
    </source>
</evidence>
<dbReference type="PROSITE" id="PS00061">
    <property type="entry name" value="ADH_SHORT"/>
    <property type="match status" value="1"/>
</dbReference>
<keyword evidence="5" id="KW-1185">Reference proteome</keyword>
<sequence>MHDYKFAIVIGASSGIGAELVRQLAQEGARVAAVARRGDRLEALASEFPGKIIPVEHDVTDFDAVPALFQEITGKLGGLDLIVYAAGVMPEVGAHEYDFQKDRQMIEVNLLGAMAWLNQAAIRFENTKSGTIVGIGSVAGDRGRSGQPVYNTSKAALTTYLEALRNRLCKHGVRVVTIKPGPTATEMTSRLHMKGMMDPAKVAEITLEKSQRTGEHYIKLTHRIAFAIIRRIPSGIFRKLSI</sequence>
<dbReference type="PRINTS" id="PR00081">
    <property type="entry name" value="GDHRDH"/>
</dbReference>
<comment type="similarity">
    <text evidence="1 3">Belongs to the short-chain dehydrogenases/reductases (SDR) family.</text>
</comment>
<dbReference type="InterPro" id="IPR036291">
    <property type="entry name" value="NAD(P)-bd_dom_sf"/>
</dbReference>
<proteinExistence type="inferred from homology"/>
<dbReference type="InterPro" id="IPR020904">
    <property type="entry name" value="Sc_DH/Rdtase_CS"/>
</dbReference>
<accession>A0A068NYU0</accession>
<reference evidence="4 5" key="1">
    <citation type="journal article" date="2014" name="PLoS ONE">
        <title>The first complete genome sequence of the class fimbriimonadia in the phylum armatimonadetes.</title>
        <authorList>
            <person name="Hu Z.Y."/>
            <person name="Wang Y.Z."/>
            <person name="Im W.T."/>
            <person name="Wang S.Y."/>
            <person name="Zhao G.P."/>
            <person name="Zheng H.J."/>
            <person name="Quan Z.X."/>
        </authorList>
    </citation>
    <scope>NUCLEOTIDE SEQUENCE [LARGE SCALE GENOMIC DNA]</scope>
    <source>
        <strain evidence="4">Gsoil 348</strain>
    </source>
</reference>
<dbReference type="SUPFAM" id="SSF51735">
    <property type="entry name" value="NAD(P)-binding Rossmann-fold domains"/>
    <property type="match status" value="1"/>
</dbReference>
<dbReference type="PRINTS" id="PR00080">
    <property type="entry name" value="SDRFAMILY"/>
</dbReference>
<dbReference type="Proteomes" id="UP000027982">
    <property type="component" value="Chromosome"/>
</dbReference>
<evidence type="ECO:0000313" key="5">
    <source>
        <dbReference type="Proteomes" id="UP000027982"/>
    </source>
</evidence>
<evidence type="ECO:0000256" key="1">
    <source>
        <dbReference type="ARBA" id="ARBA00006484"/>
    </source>
</evidence>
<dbReference type="EMBL" id="CP007139">
    <property type="protein sequence ID" value="AIE87409.1"/>
    <property type="molecule type" value="Genomic_DNA"/>
</dbReference>
<keyword evidence="2" id="KW-0560">Oxidoreductase</keyword>
<organism evidence="4 5">
    <name type="scientific">Fimbriimonas ginsengisoli Gsoil 348</name>
    <dbReference type="NCBI Taxonomy" id="661478"/>
    <lineage>
        <taxon>Bacteria</taxon>
        <taxon>Bacillati</taxon>
        <taxon>Armatimonadota</taxon>
        <taxon>Fimbriimonadia</taxon>
        <taxon>Fimbriimonadales</taxon>
        <taxon>Fimbriimonadaceae</taxon>
        <taxon>Fimbriimonas</taxon>
    </lineage>
</organism>
<dbReference type="RefSeq" id="WP_025228692.1">
    <property type="nucleotide sequence ID" value="NZ_CP007139.1"/>
</dbReference>
<protein>
    <submittedName>
        <fullName evidence="4">Short-chain dehydrogenase</fullName>
    </submittedName>
</protein>
<dbReference type="Pfam" id="PF00106">
    <property type="entry name" value="adh_short"/>
    <property type="match status" value="1"/>
</dbReference>
<dbReference type="PANTHER" id="PTHR44196">
    <property type="entry name" value="DEHYDROGENASE/REDUCTASE SDR FAMILY MEMBER 7B"/>
    <property type="match status" value="1"/>
</dbReference>
<dbReference type="HOGENOM" id="CLU_010194_2_10_0"/>
<dbReference type="GO" id="GO:0016491">
    <property type="term" value="F:oxidoreductase activity"/>
    <property type="evidence" value="ECO:0007669"/>
    <property type="project" value="UniProtKB-KW"/>
</dbReference>
<evidence type="ECO:0000256" key="3">
    <source>
        <dbReference type="RuleBase" id="RU000363"/>
    </source>
</evidence>
<dbReference type="KEGG" id="fgi:OP10G_4041"/>
<dbReference type="Gene3D" id="3.40.50.720">
    <property type="entry name" value="NAD(P)-binding Rossmann-like Domain"/>
    <property type="match status" value="1"/>
</dbReference>
<dbReference type="PANTHER" id="PTHR44196:SF1">
    <property type="entry name" value="DEHYDROGENASE_REDUCTASE SDR FAMILY MEMBER 7B"/>
    <property type="match status" value="1"/>
</dbReference>